<dbReference type="AlphaFoldDB" id="A0A8U0HSY6"/>
<protein>
    <submittedName>
        <fullName evidence="1">Uncharacterized protein</fullName>
    </submittedName>
</protein>
<organism evidence="1 2">
    <name type="scientific">Halorussus limi</name>
    <dbReference type="NCBI Taxonomy" id="2938695"/>
    <lineage>
        <taxon>Archaea</taxon>
        <taxon>Methanobacteriati</taxon>
        <taxon>Methanobacteriota</taxon>
        <taxon>Stenosarchaea group</taxon>
        <taxon>Halobacteria</taxon>
        <taxon>Halobacteriales</taxon>
        <taxon>Haladaptataceae</taxon>
        <taxon>Halorussus</taxon>
    </lineage>
</organism>
<dbReference type="GeneID" id="72186498"/>
<dbReference type="InterPro" id="IPR006311">
    <property type="entry name" value="TAT_signal"/>
</dbReference>
<accession>A0A8U0HSY6</accession>
<dbReference type="PROSITE" id="PS51318">
    <property type="entry name" value="TAT"/>
    <property type="match status" value="1"/>
</dbReference>
<proteinExistence type="predicted"/>
<dbReference type="RefSeq" id="WP_248649858.1">
    <property type="nucleotide sequence ID" value="NZ_CP096659.1"/>
</dbReference>
<reference evidence="1 2" key="1">
    <citation type="submission" date="2022-04" db="EMBL/GenBank/DDBJ databases">
        <title>Diverse halophilic archaea isolated from saline environments.</title>
        <authorList>
            <person name="Cui H.-L."/>
        </authorList>
    </citation>
    <scope>NUCLEOTIDE SEQUENCE [LARGE SCALE GENOMIC DNA]</scope>
    <source>
        <strain evidence="1 2">XZYJT49</strain>
    </source>
</reference>
<gene>
    <name evidence="1" type="ORF">M0R89_14825</name>
</gene>
<keyword evidence="2" id="KW-1185">Reference proteome</keyword>
<dbReference type="KEGG" id="halx:M0R89_14825"/>
<dbReference type="EMBL" id="CP096659">
    <property type="protein sequence ID" value="UPV73806.1"/>
    <property type="molecule type" value="Genomic_DNA"/>
</dbReference>
<name>A0A8U0HSY6_9EURY</name>
<evidence type="ECO:0000313" key="1">
    <source>
        <dbReference type="EMBL" id="UPV73806.1"/>
    </source>
</evidence>
<evidence type="ECO:0000313" key="2">
    <source>
        <dbReference type="Proteomes" id="UP000830729"/>
    </source>
</evidence>
<sequence length="211" mass="22452">MPDETRDAEATDGIDRRTVLRGATAAGIAGVGAVGTASAEEWKRLRFKSAGDETFRYRVSVSGELKREANRDGYDTLVDDNTAEGAASGGGYDDWLFTGDITELDLEGPGMVLKEGEVVEDTTEDEKLTNTVTLEADERVSYKFRVSGRVEKGPKAGTLGVDSIEDNVVRGKVGGSIEGNSDPVDDYRYSGSITVEEASGPLTVTLDIDGS</sequence>
<dbReference type="Proteomes" id="UP000830729">
    <property type="component" value="Chromosome"/>
</dbReference>